<proteinExistence type="predicted"/>
<accession>A0A3M7T6P3</accession>
<evidence type="ECO:0000313" key="2">
    <source>
        <dbReference type="Proteomes" id="UP000276133"/>
    </source>
</evidence>
<evidence type="ECO:0000313" key="1">
    <source>
        <dbReference type="EMBL" id="RNA43692.1"/>
    </source>
</evidence>
<dbReference type="Proteomes" id="UP000276133">
    <property type="component" value="Unassembled WGS sequence"/>
</dbReference>
<reference evidence="1 2" key="1">
    <citation type="journal article" date="2018" name="Sci. Rep.">
        <title>Genomic signatures of local adaptation to the degree of environmental predictability in rotifers.</title>
        <authorList>
            <person name="Franch-Gras L."/>
            <person name="Hahn C."/>
            <person name="Garcia-Roger E.M."/>
            <person name="Carmona M.J."/>
            <person name="Serra M."/>
            <person name="Gomez A."/>
        </authorList>
    </citation>
    <scope>NUCLEOTIDE SEQUENCE [LARGE SCALE GENOMIC DNA]</scope>
    <source>
        <strain evidence="1">HYR1</strain>
    </source>
</reference>
<dbReference type="AlphaFoldDB" id="A0A3M7T6P3"/>
<keyword evidence="2" id="KW-1185">Reference proteome</keyword>
<organism evidence="1 2">
    <name type="scientific">Brachionus plicatilis</name>
    <name type="common">Marine rotifer</name>
    <name type="synonym">Brachionus muelleri</name>
    <dbReference type="NCBI Taxonomy" id="10195"/>
    <lineage>
        <taxon>Eukaryota</taxon>
        <taxon>Metazoa</taxon>
        <taxon>Spiralia</taxon>
        <taxon>Gnathifera</taxon>
        <taxon>Rotifera</taxon>
        <taxon>Eurotatoria</taxon>
        <taxon>Monogononta</taxon>
        <taxon>Pseudotrocha</taxon>
        <taxon>Ploima</taxon>
        <taxon>Brachionidae</taxon>
        <taxon>Brachionus</taxon>
    </lineage>
</organism>
<dbReference type="EMBL" id="REGN01000185">
    <property type="protein sequence ID" value="RNA43692.1"/>
    <property type="molecule type" value="Genomic_DNA"/>
</dbReference>
<protein>
    <submittedName>
        <fullName evidence="1">Uncharacterized protein</fullName>
    </submittedName>
</protein>
<name>A0A3M7T6P3_BRAPC</name>
<comment type="caution">
    <text evidence="1">The sequence shown here is derived from an EMBL/GenBank/DDBJ whole genome shotgun (WGS) entry which is preliminary data.</text>
</comment>
<gene>
    <name evidence="1" type="ORF">BpHYR1_045955</name>
</gene>
<sequence>MDDDDEATKKPVIAFNSLMNERTCSSVLPLNLNGSKRANRGIMDKMVSIIDLNKNGSLVCNGSKQLCGNNFCKFNACICSHVLAVFSIKLARPSAPLDPFKLNACSTC</sequence>